<evidence type="ECO:0000256" key="3">
    <source>
        <dbReference type="ARBA" id="ARBA00023274"/>
    </source>
</evidence>
<dbReference type="AlphaFoldDB" id="A0A1B2JCM2"/>
<evidence type="ECO:0000256" key="4">
    <source>
        <dbReference type="ARBA" id="ARBA00040565"/>
    </source>
</evidence>
<evidence type="ECO:0000256" key="1">
    <source>
        <dbReference type="ARBA" id="ARBA00010528"/>
    </source>
</evidence>
<protein>
    <recommendedName>
        <fullName evidence="4">Large ribosomal subunit protein uL4m</fullName>
    </recommendedName>
</protein>
<dbReference type="InterPro" id="IPR023574">
    <property type="entry name" value="Ribosomal_uL4_dom_sf"/>
</dbReference>
<dbReference type="GO" id="GO:0006412">
    <property type="term" value="P:translation"/>
    <property type="evidence" value="ECO:0007669"/>
    <property type="project" value="InterPro"/>
</dbReference>
<evidence type="ECO:0000313" key="6">
    <source>
        <dbReference type="EMBL" id="ANZ75769.1"/>
    </source>
</evidence>
<dbReference type="InterPro" id="IPR013005">
    <property type="entry name" value="Ribosomal_uL4-like"/>
</dbReference>
<proteinExistence type="inferred from homology"/>
<keyword evidence="3" id="KW-0687">Ribonucleoprotein</keyword>
<dbReference type="SUPFAM" id="SSF52166">
    <property type="entry name" value="Ribosomal protein L4"/>
    <property type="match status" value="1"/>
</dbReference>
<dbReference type="GO" id="GO:1990904">
    <property type="term" value="C:ribonucleoprotein complex"/>
    <property type="evidence" value="ECO:0007669"/>
    <property type="project" value="UniProtKB-KW"/>
</dbReference>
<evidence type="ECO:0000256" key="2">
    <source>
        <dbReference type="ARBA" id="ARBA00022980"/>
    </source>
</evidence>
<dbReference type="Proteomes" id="UP000094565">
    <property type="component" value="Chromosome 2"/>
</dbReference>
<evidence type="ECO:0000313" key="7">
    <source>
        <dbReference type="Proteomes" id="UP000094565"/>
    </source>
</evidence>
<keyword evidence="2" id="KW-0689">Ribosomal protein</keyword>
<reference evidence="6 7" key="1">
    <citation type="submission" date="2016-02" db="EMBL/GenBank/DDBJ databases">
        <title>Comparative genomic and transcriptomic foundation for Pichia pastoris.</title>
        <authorList>
            <person name="Love K.R."/>
            <person name="Shah K.A."/>
            <person name="Whittaker C.A."/>
            <person name="Wu J."/>
            <person name="Bartlett M.C."/>
            <person name="Ma D."/>
            <person name="Leeson R.L."/>
            <person name="Priest M."/>
            <person name="Young S.K."/>
            <person name="Love J.C."/>
        </authorList>
    </citation>
    <scope>NUCLEOTIDE SEQUENCE [LARGE SCALE GENOMIC DNA]</scope>
    <source>
        <strain evidence="6 7">ATCC 28485</strain>
    </source>
</reference>
<name>A0A1B2JCM2_PICPA</name>
<organism evidence="6 7">
    <name type="scientific">Komagataella pastoris</name>
    <name type="common">Yeast</name>
    <name type="synonym">Pichia pastoris</name>
    <dbReference type="NCBI Taxonomy" id="4922"/>
    <lineage>
        <taxon>Eukaryota</taxon>
        <taxon>Fungi</taxon>
        <taxon>Dikarya</taxon>
        <taxon>Ascomycota</taxon>
        <taxon>Saccharomycotina</taxon>
        <taxon>Pichiomycetes</taxon>
        <taxon>Pichiales</taxon>
        <taxon>Pichiaceae</taxon>
        <taxon>Komagataella</taxon>
    </lineage>
</organism>
<accession>A0A1B2JCM2</accession>
<dbReference type="GO" id="GO:0003735">
    <property type="term" value="F:structural constituent of ribosome"/>
    <property type="evidence" value="ECO:0007669"/>
    <property type="project" value="InterPro"/>
</dbReference>
<evidence type="ECO:0000256" key="5">
    <source>
        <dbReference type="SAM" id="MobiDB-lite"/>
    </source>
</evidence>
<keyword evidence="7" id="KW-1185">Reference proteome</keyword>
<sequence>MMALRRLRVGFRGYSTYLVNAIPKAPTYLLSTVRSFPSLEPHTVLPISTEFLNSPLRRDLLWKAVVMELDNIRVGASNPPGRGEHKFSRKKLRPQKGSGRARVGDANSPTRHNGARALARTAPNDFSTEIPFKVYARAYRIALSSFYNKGHLHIIGGCSSLISFHQGDQNILEISTDKKEALEIFRTIHNLKGLNILFISDSLNSSQNLNKAIRALNDDQVSLMDKENVEVRHLLRANRVFIEQTALQFFAKEFAG</sequence>
<dbReference type="EMBL" id="CP014585">
    <property type="protein sequence ID" value="ANZ75769.1"/>
    <property type="molecule type" value="Genomic_DNA"/>
</dbReference>
<dbReference type="PANTHER" id="PTHR10746">
    <property type="entry name" value="50S RIBOSOMAL PROTEIN L4"/>
    <property type="match status" value="1"/>
</dbReference>
<dbReference type="PANTHER" id="PTHR10746:SF6">
    <property type="entry name" value="LARGE RIBOSOMAL SUBUNIT PROTEIN UL4M"/>
    <property type="match status" value="1"/>
</dbReference>
<feature type="region of interest" description="Disordered" evidence="5">
    <location>
        <begin position="77"/>
        <end position="115"/>
    </location>
</feature>
<comment type="similarity">
    <text evidence="1">Belongs to the universal ribosomal protein uL4 family.</text>
</comment>
<gene>
    <name evidence="6" type="primary">YML6</name>
    <name evidence="6" type="ORF">ATY40_BA7502363</name>
</gene>
<dbReference type="Gene3D" id="3.40.1370.10">
    <property type="match status" value="1"/>
</dbReference>
<dbReference type="GO" id="GO:0005840">
    <property type="term" value="C:ribosome"/>
    <property type="evidence" value="ECO:0007669"/>
    <property type="project" value="UniProtKB-KW"/>
</dbReference>
<dbReference type="Pfam" id="PF00573">
    <property type="entry name" value="Ribosomal_L4"/>
    <property type="match status" value="1"/>
</dbReference>
<dbReference type="InterPro" id="IPR002136">
    <property type="entry name" value="Ribosomal_uL4"/>
</dbReference>
<dbReference type="OrthoDB" id="275876at2759"/>